<keyword evidence="3" id="KW-1185">Reference proteome</keyword>
<feature type="transmembrane region" description="Helical" evidence="1">
    <location>
        <begin position="32"/>
        <end position="50"/>
    </location>
</feature>
<dbReference type="Pfam" id="PF21846">
    <property type="entry name" value="DUF6905"/>
    <property type="match status" value="1"/>
</dbReference>
<dbReference type="STRING" id="1121925.SAMN02746011_00328"/>
<evidence type="ECO:0000313" key="3">
    <source>
        <dbReference type="Proteomes" id="UP000189941"/>
    </source>
</evidence>
<keyword evidence="1" id="KW-0812">Transmembrane</keyword>
<feature type="transmembrane region" description="Helical" evidence="1">
    <location>
        <begin position="65"/>
        <end position="85"/>
    </location>
</feature>
<protein>
    <submittedName>
        <fullName evidence="2">Uncharacterized protein</fullName>
    </submittedName>
</protein>
<feature type="transmembrane region" description="Helical" evidence="1">
    <location>
        <begin position="97"/>
        <end position="120"/>
    </location>
</feature>
<dbReference type="EMBL" id="FUWO01000002">
    <property type="protein sequence ID" value="SJZ32785.1"/>
    <property type="molecule type" value="Genomic_DNA"/>
</dbReference>
<dbReference type="OrthoDB" id="1028168at2"/>
<dbReference type="AlphaFoldDB" id="A0A1T4JRP5"/>
<proteinExistence type="predicted"/>
<reference evidence="3" key="1">
    <citation type="submission" date="2017-02" db="EMBL/GenBank/DDBJ databases">
        <authorList>
            <person name="Varghese N."/>
            <person name="Submissions S."/>
        </authorList>
    </citation>
    <scope>NUCLEOTIDE SEQUENCE [LARGE SCALE GENOMIC DNA]</scope>
    <source>
        <strain evidence="3">DSM 15739</strain>
    </source>
</reference>
<evidence type="ECO:0000256" key="1">
    <source>
        <dbReference type="SAM" id="Phobius"/>
    </source>
</evidence>
<feature type="transmembrane region" description="Helical" evidence="1">
    <location>
        <begin position="6"/>
        <end position="25"/>
    </location>
</feature>
<dbReference type="InterPro" id="IPR054200">
    <property type="entry name" value="DUF6905"/>
</dbReference>
<keyword evidence="1" id="KW-0472">Membrane</keyword>
<dbReference type="Proteomes" id="UP000189941">
    <property type="component" value="Unassembled WGS sequence"/>
</dbReference>
<keyword evidence="1" id="KW-1133">Transmembrane helix</keyword>
<gene>
    <name evidence="2" type="ORF">SAMN02746011_00328</name>
</gene>
<evidence type="ECO:0000313" key="2">
    <source>
        <dbReference type="EMBL" id="SJZ32785.1"/>
    </source>
</evidence>
<accession>A0A1T4JRP5</accession>
<sequence length="121" mass="13705">MSGKEMIITFLGAMMYSFVINRFFNEFIKDNVIYNGYFTSFSLIGLFWLLNHGIDSHMIVQSGPIWIDMALAAGIGVMIKSIFQLKNKNQTLNILKLINWSLLIQAIVGGTLAGIILHFMR</sequence>
<name>A0A1T4JRP5_9LACT</name>
<dbReference type="RefSeq" id="WP_078755182.1">
    <property type="nucleotide sequence ID" value="NZ_FUWO01000002.1"/>
</dbReference>
<organism evidence="2 3">
    <name type="scientific">Globicatella sulfidifaciens DSM 15739</name>
    <dbReference type="NCBI Taxonomy" id="1121925"/>
    <lineage>
        <taxon>Bacteria</taxon>
        <taxon>Bacillati</taxon>
        <taxon>Bacillota</taxon>
        <taxon>Bacilli</taxon>
        <taxon>Lactobacillales</taxon>
        <taxon>Aerococcaceae</taxon>
        <taxon>Globicatella</taxon>
    </lineage>
</organism>